<dbReference type="KEGG" id="ppec:H9W90_04610"/>
<proteinExistence type="predicted"/>
<dbReference type="PANTHER" id="PTHR32060">
    <property type="entry name" value="TAIL-SPECIFIC PROTEASE"/>
    <property type="match status" value="1"/>
</dbReference>
<evidence type="ECO:0000256" key="1">
    <source>
        <dbReference type="SAM" id="SignalP"/>
    </source>
</evidence>
<name>A0A7G9LCR2_9FLAO</name>
<sequence>MKKIIQLSILTFLLLIASCTKSDSEDVIEPVVNDDINYFIWNGMNAYYLWQKDVPDLADNRFATFSELYTYFRGYSSPENVFESLLNRPADRFSWIVDDYIELENSFQGINVSNGMEFGLKRYNNSAVNIYGYVRYVIPNSDAAAKGIKRGMLFNAVNGTQLTDSNYTSLLFGNSTNYTAEFADYNNGNPISNGTSVNLNKTQLQENPVAISKVITDGNKKIGYLLYNQFASTYDRQLNAAFANFKAANVDELIIDLRYNGGGSVRTSTYLGGMITGQFNGQLYSKEIWNEKVQDAVSADRFLNNFTDEIKNTDQNGNVVVQENINSLNLNSVYFIVSGSTASASELVINALSAYIDVKLVGTKTVGKQVGSITLYDSEDLQRDGNNLNPDHRYAMQPIVLEISNKNGQNNPNGYTPGSVTSPGIALAEDYGNLGVLGERSDPLLDRTLTYISTGSKGNFSQKSVEYSEIYNSKLATPASNNMYVKVLKK</sequence>
<feature type="chain" id="PRO_5028881678" evidence="1">
    <location>
        <begin position="23"/>
        <end position="490"/>
    </location>
</feature>
<evidence type="ECO:0000259" key="3">
    <source>
        <dbReference type="Pfam" id="PF18294"/>
    </source>
</evidence>
<dbReference type="GO" id="GO:0030288">
    <property type="term" value="C:outer membrane-bounded periplasmic space"/>
    <property type="evidence" value="ECO:0007669"/>
    <property type="project" value="TreeGrafter"/>
</dbReference>
<dbReference type="CDD" id="cd07561">
    <property type="entry name" value="Peptidase_S41_CPP_like"/>
    <property type="match status" value="1"/>
</dbReference>
<dbReference type="GO" id="GO:0004175">
    <property type="term" value="F:endopeptidase activity"/>
    <property type="evidence" value="ECO:0007669"/>
    <property type="project" value="TreeGrafter"/>
</dbReference>
<dbReference type="AlphaFoldDB" id="A0A7G9LCR2"/>
<feature type="domain" description="Peptidase S41 N-terminal" evidence="3">
    <location>
        <begin position="35"/>
        <end position="95"/>
    </location>
</feature>
<dbReference type="GO" id="GO:0007165">
    <property type="term" value="P:signal transduction"/>
    <property type="evidence" value="ECO:0007669"/>
    <property type="project" value="TreeGrafter"/>
</dbReference>
<dbReference type="Gene3D" id="3.90.226.10">
    <property type="entry name" value="2-enoyl-CoA Hydratase, Chain A, domain 1"/>
    <property type="match status" value="1"/>
</dbReference>
<dbReference type="Pfam" id="PF03572">
    <property type="entry name" value="Peptidase_S41"/>
    <property type="match status" value="1"/>
</dbReference>
<dbReference type="Proteomes" id="UP000515808">
    <property type="component" value="Chromosome"/>
</dbReference>
<dbReference type="RefSeq" id="WP_187483292.1">
    <property type="nucleotide sequence ID" value="NZ_CP060695.1"/>
</dbReference>
<dbReference type="Gene3D" id="2.30.42.10">
    <property type="match status" value="1"/>
</dbReference>
<keyword evidence="1" id="KW-0732">Signal</keyword>
<dbReference type="GO" id="GO:0008236">
    <property type="term" value="F:serine-type peptidase activity"/>
    <property type="evidence" value="ECO:0007669"/>
    <property type="project" value="InterPro"/>
</dbReference>
<dbReference type="InterPro" id="IPR005151">
    <property type="entry name" value="Tail-specific_protease"/>
</dbReference>
<dbReference type="Pfam" id="PF18294">
    <property type="entry name" value="Pept_S41_N"/>
    <property type="match status" value="1"/>
</dbReference>
<dbReference type="EMBL" id="CP060695">
    <property type="protein sequence ID" value="QNM86411.1"/>
    <property type="molecule type" value="Genomic_DNA"/>
</dbReference>
<feature type="domain" description="Tail specific protease" evidence="2">
    <location>
        <begin position="221"/>
        <end position="371"/>
    </location>
</feature>
<dbReference type="PROSITE" id="PS51257">
    <property type="entry name" value="PROKAR_LIPOPROTEIN"/>
    <property type="match status" value="1"/>
</dbReference>
<reference evidence="4 5" key="1">
    <citation type="submission" date="2020-08" db="EMBL/GenBank/DDBJ databases">
        <title>Polaribacter sp. L12M9 isolated from gut of the Korean scallop.</title>
        <authorList>
            <person name="Jeong Y.S."/>
        </authorList>
    </citation>
    <scope>NUCLEOTIDE SEQUENCE [LARGE SCALE GENOMIC DNA]</scope>
    <source>
        <strain evidence="4 5">L12M9</strain>
    </source>
</reference>
<keyword evidence="5" id="KW-1185">Reference proteome</keyword>
<evidence type="ECO:0000313" key="4">
    <source>
        <dbReference type="EMBL" id="QNM86411.1"/>
    </source>
</evidence>
<protein>
    <submittedName>
        <fullName evidence="4">Peptidase S41</fullName>
    </submittedName>
</protein>
<dbReference type="PANTHER" id="PTHR32060:SF30">
    <property type="entry name" value="CARBOXY-TERMINAL PROCESSING PROTEASE CTPA"/>
    <property type="match status" value="1"/>
</dbReference>
<organism evidence="4 5">
    <name type="scientific">Polaribacter pectinis</name>
    <dbReference type="NCBI Taxonomy" id="2738844"/>
    <lineage>
        <taxon>Bacteria</taxon>
        <taxon>Pseudomonadati</taxon>
        <taxon>Bacteroidota</taxon>
        <taxon>Flavobacteriia</taxon>
        <taxon>Flavobacteriales</taxon>
        <taxon>Flavobacteriaceae</taxon>
    </lineage>
</organism>
<dbReference type="InterPro" id="IPR029045">
    <property type="entry name" value="ClpP/crotonase-like_dom_sf"/>
</dbReference>
<dbReference type="SUPFAM" id="SSF52096">
    <property type="entry name" value="ClpP/crotonase"/>
    <property type="match status" value="1"/>
</dbReference>
<dbReference type="InterPro" id="IPR036034">
    <property type="entry name" value="PDZ_sf"/>
</dbReference>
<evidence type="ECO:0000313" key="5">
    <source>
        <dbReference type="Proteomes" id="UP000515808"/>
    </source>
</evidence>
<dbReference type="Gene3D" id="3.30.750.170">
    <property type="match status" value="1"/>
</dbReference>
<evidence type="ECO:0000259" key="2">
    <source>
        <dbReference type="Pfam" id="PF03572"/>
    </source>
</evidence>
<dbReference type="InterPro" id="IPR041613">
    <property type="entry name" value="Pept_S41_N"/>
</dbReference>
<feature type="signal peptide" evidence="1">
    <location>
        <begin position="1"/>
        <end position="22"/>
    </location>
</feature>
<dbReference type="GO" id="GO:0006508">
    <property type="term" value="P:proteolysis"/>
    <property type="evidence" value="ECO:0007669"/>
    <property type="project" value="InterPro"/>
</dbReference>
<gene>
    <name evidence="4" type="ORF">H9W90_04610</name>
</gene>
<accession>A0A7G9LCR2</accession>
<dbReference type="SUPFAM" id="SSF50156">
    <property type="entry name" value="PDZ domain-like"/>
    <property type="match status" value="1"/>
</dbReference>